<dbReference type="eggNOG" id="arCOG08128">
    <property type="taxonomic scope" value="Archaea"/>
</dbReference>
<dbReference type="Proteomes" id="UP000007813">
    <property type="component" value="Unassembled WGS sequence"/>
</dbReference>
<dbReference type="AlphaFoldDB" id="J3JE29"/>
<comment type="caution">
    <text evidence="1">The sequence shown here is derived from an EMBL/GenBank/DDBJ whole genome shotgun (WGS) entry which is preliminary data.</text>
</comment>
<proteinExistence type="predicted"/>
<evidence type="ECO:0000313" key="1">
    <source>
        <dbReference type="EMBL" id="EJN58006.1"/>
    </source>
</evidence>
<dbReference type="RefSeq" id="WP_009376746.1">
    <property type="nucleotide sequence ID" value="NZ_ALJD01000009.1"/>
</dbReference>
<reference evidence="1 2" key="1">
    <citation type="journal article" date="2012" name="J. Bacteriol.">
        <title>Draft Genome Sequence of the Extremely Halophilic Archaeon Halogranum salarium B-1T.</title>
        <authorList>
            <person name="Kim K.K."/>
            <person name="Lee K.C."/>
            <person name="Lee J.S."/>
        </authorList>
    </citation>
    <scope>NUCLEOTIDE SEQUENCE [LARGE SCALE GENOMIC DNA]</scope>
    <source>
        <strain evidence="1 2">B-1</strain>
    </source>
</reference>
<accession>J3JE29</accession>
<gene>
    <name evidence="1" type="ORF">HSB1_34230</name>
</gene>
<organism evidence="1 2">
    <name type="scientific">Halogranum salarium B-1</name>
    <dbReference type="NCBI Taxonomy" id="1210908"/>
    <lineage>
        <taxon>Archaea</taxon>
        <taxon>Methanobacteriati</taxon>
        <taxon>Methanobacteriota</taxon>
        <taxon>Stenosarchaea group</taxon>
        <taxon>Halobacteria</taxon>
        <taxon>Halobacteriales</taxon>
        <taxon>Haloferacaceae</taxon>
    </lineage>
</organism>
<name>J3JE29_9EURY</name>
<dbReference type="EMBL" id="ALJD01000009">
    <property type="protein sequence ID" value="EJN58006.1"/>
    <property type="molecule type" value="Genomic_DNA"/>
</dbReference>
<dbReference type="OrthoDB" id="336169at2157"/>
<protein>
    <submittedName>
        <fullName evidence="1">Uncharacterized protein</fullName>
    </submittedName>
</protein>
<sequence>MAVGRGLLTEREREALAGDASDSYHRKTRSYVRTRIDKLEDDVEILEEHHPDLLEELREVVCEE</sequence>
<evidence type="ECO:0000313" key="2">
    <source>
        <dbReference type="Proteomes" id="UP000007813"/>
    </source>
</evidence>